<dbReference type="EMBL" id="JTDE01001416">
    <property type="protein sequence ID" value="KAF7259010.1"/>
    <property type="molecule type" value="Genomic_DNA"/>
</dbReference>
<protein>
    <submittedName>
        <fullName evidence="1">Uncharacterized protein</fullName>
    </submittedName>
</protein>
<evidence type="ECO:0000313" key="1">
    <source>
        <dbReference type="EMBL" id="KAF7259010.1"/>
    </source>
</evidence>
<evidence type="ECO:0000313" key="2">
    <source>
        <dbReference type="Proteomes" id="UP000822476"/>
    </source>
</evidence>
<comment type="caution">
    <text evidence="1">The sequence shown here is derived from an EMBL/GenBank/DDBJ whole genome shotgun (WGS) entry which is preliminary data.</text>
</comment>
<organism evidence="1 2">
    <name type="scientific">Paragonimus skrjabini miyazakii</name>
    <dbReference type="NCBI Taxonomy" id="59628"/>
    <lineage>
        <taxon>Eukaryota</taxon>
        <taxon>Metazoa</taxon>
        <taxon>Spiralia</taxon>
        <taxon>Lophotrochozoa</taxon>
        <taxon>Platyhelminthes</taxon>
        <taxon>Trematoda</taxon>
        <taxon>Digenea</taxon>
        <taxon>Plagiorchiida</taxon>
        <taxon>Troglotremata</taxon>
        <taxon>Troglotrematidae</taxon>
        <taxon>Paragonimus</taxon>
    </lineage>
</organism>
<sequence>MQRFVVKRFHDLKKVAKHAEWQIVCVTNPKALTVFILWPKDCCTNVLSVIVFTQVVTGMVYFY</sequence>
<accession>A0A8S9Z0H3</accession>
<name>A0A8S9Z0H3_9TREM</name>
<dbReference type="AlphaFoldDB" id="A0A8S9Z0H3"/>
<reference evidence="1" key="1">
    <citation type="submission" date="2019-07" db="EMBL/GenBank/DDBJ databases">
        <title>Annotation for the trematode Paragonimus miyazaki's.</title>
        <authorList>
            <person name="Choi Y.-J."/>
        </authorList>
    </citation>
    <scope>NUCLEOTIDE SEQUENCE</scope>
    <source>
        <strain evidence="1">Japan</strain>
    </source>
</reference>
<proteinExistence type="predicted"/>
<gene>
    <name evidence="1" type="ORF">EG68_03858</name>
</gene>
<dbReference type="Proteomes" id="UP000822476">
    <property type="component" value="Unassembled WGS sequence"/>
</dbReference>
<keyword evidence="2" id="KW-1185">Reference proteome</keyword>